<sequence>MSEKMMDVELLPCPCCGGSDLDHAAEIGIQRGNDYIMCSGDQGCGLMISRIDSPDGDIVSAWNKRASQPVGVPDVATLDMKNAGWRELQRQGIDPEDVELQTVWHAMYAAAPAVKAEHWKCEQCGASTGEACNANGCFANERSADEAHSLPAAGSAGEEVEVVGTLLIADPDDRHNDTIIVRTKHDESAIVASRTARQLMTVAQCVRMLDQQRAALSAQQSAPERVSVSRELIVQILRDVPETNLCAKALRALLSGAREGGV</sequence>
<organism evidence="1 2">
    <name type="scientific">Bowmanella yangjiangensis</name>
    <dbReference type="NCBI Taxonomy" id="2811230"/>
    <lineage>
        <taxon>Bacteria</taxon>
        <taxon>Pseudomonadati</taxon>
        <taxon>Pseudomonadota</taxon>
        <taxon>Gammaproteobacteria</taxon>
        <taxon>Alteromonadales</taxon>
        <taxon>Alteromonadaceae</taxon>
        <taxon>Bowmanella</taxon>
    </lineage>
</organism>
<keyword evidence="2" id="KW-1185">Reference proteome</keyword>
<gene>
    <name evidence="1" type="ORF">J0A65_21480</name>
</gene>
<dbReference type="EMBL" id="JAFKCS010000068">
    <property type="protein sequence ID" value="MBN7822449.1"/>
    <property type="molecule type" value="Genomic_DNA"/>
</dbReference>
<protein>
    <submittedName>
        <fullName evidence="1">Lar family restriction alleviation protein</fullName>
    </submittedName>
</protein>
<proteinExistence type="predicted"/>
<dbReference type="RefSeq" id="WP_206596376.1">
    <property type="nucleotide sequence ID" value="NZ_JAFKCS010000068.1"/>
</dbReference>
<evidence type="ECO:0000313" key="1">
    <source>
        <dbReference type="EMBL" id="MBN7822449.1"/>
    </source>
</evidence>
<reference evidence="1 2" key="1">
    <citation type="submission" date="2021-03" db="EMBL/GenBank/DDBJ databases">
        <title>novel species isolated from a fishpond in China.</title>
        <authorList>
            <person name="Lu H."/>
            <person name="Cai Z."/>
        </authorList>
    </citation>
    <scope>NUCLEOTIDE SEQUENCE [LARGE SCALE GENOMIC DNA]</scope>
    <source>
        <strain evidence="1 2">Y57</strain>
    </source>
</reference>
<evidence type="ECO:0000313" key="2">
    <source>
        <dbReference type="Proteomes" id="UP000663992"/>
    </source>
</evidence>
<dbReference type="Proteomes" id="UP000663992">
    <property type="component" value="Unassembled WGS sequence"/>
</dbReference>
<name>A0ABS3D0Y0_9ALTE</name>
<accession>A0ABS3D0Y0</accession>
<comment type="caution">
    <text evidence="1">The sequence shown here is derived from an EMBL/GenBank/DDBJ whole genome shotgun (WGS) entry which is preliminary data.</text>
</comment>